<keyword evidence="2" id="KW-1185">Reference proteome</keyword>
<sequence length="436" mass="48517">MKNSKILSVPLVALLLISCDNNKVDPSPGPQYKESGYVISSVNESTGGSTYYAGYFEDLPGSTPVDMTAKSTYNYFFGKADWKNYIFGTSLRGDRTLSKIAVDQDGKLVEVASIPLLNDLNFVKIIDDNLGLYTLWNSDRYVGIFNPSTMEALGQIDMSKAKKIAANSRNYYSNIVYRKQDNRVFLALLTDNENTSPYYDATDVYVEVINLTSRQWEKTITYANASYPVSRGNENQIVDESGNIYIFTQGSYGLDGQMGPRAAQYARPQILKIPANSTDFDASYSFNPVNTLGQQNLLVQLMLGSIYDANGIAYSCISAQPESPRILELVGKFAQGIITEAEFFELRNAIFYSENQRWVKLDLNAKTVSVLDDIPFTAGFGYPNAYKYDGKFYFQYNTASNNTSGFYEYDPGTGRATKAFSLAKGGIASDLIRLNK</sequence>
<dbReference type="PROSITE" id="PS51257">
    <property type="entry name" value="PROKAR_LIPOPROTEIN"/>
    <property type="match status" value="1"/>
</dbReference>
<proteinExistence type="predicted"/>
<protein>
    <recommendedName>
        <fullName evidence="3">DUF4374 domain-containing protein</fullName>
    </recommendedName>
</protein>
<comment type="caution">
    <text evidence="1">The sequence shown here is derived from an EMBL/GenBank/DDBJ whole genome shotgun (WGS) entry which is preliminary data.</text>
</comment>
<dbReference type="AlphaFoldDB" id="A0A7C9BLP2"/>
<evidence type="ECO:0000313" key="2">
    <source>
        <dbReference type="Proteomes" id="UP000479293"/>
    </source>
</evidence>
<dbReference type="Proteomes" id="UP000479293">
    <property type="component" value="Unassembled WGS sequence"/>
</dbReference>
<evidence type="ECO:0000313" key="1">
    <source>
        <dbReference type="EMBL" id="MPR36963.1"/>
    </source>
</evidence>
<evidence type="ECO:0008006" key="3">
    <source>
        <dbReference type="Google" id="ProtNLM"/>
    </source>
</evidence>
<name>A0A7C9BLP2_9BACT</name>
<accession>A0A7C9BLP2</accession>
<organism evidence="1 2">
    <name type="scientific">Salmonirosea aquatica</name>
    <dbReference type="NCBI Taxonomy" id="2654236"/>
    <lineage>
        <taxon>Bacteria</taxon>
        <taxon>Pseudomonadati</taxon>
        <taxon>Bacteroidota</taxon>
        <taxon>Cytophagia</taxon>
        <taxon>Cytophagales</taxon>
        <taxon>Spirosomataceae</taxon>
        <taxon>Salmonirosea</taxon>
    </lineage>
</organism>
<gene>
    <name evidence="1" type="ORF">GBK04_27420</name>
</gene>
<dbReference type="EMBL" id="WHLY01000002">
    <property type="protein sequence ID" value="MPR36963.1"/>
    <property type="molecule type" value="Genomic_DNA"/>
</dbReference>
<reference evidence="1 2" key="1">
    <citation type="submission" date="2019-10" db="EMBL/GenBank/DDBJ databases">
        <title>Draft Genome Sequence of Cytophagaceae sp. SJW1-29.</title>
        <authorList>
            <person name="Choi A."/>
        </authorList>
    </citation>
    <scope>NUCLEOTIDE SEQUENCE [LARGE SCALE GENOMIC DNA]</scope>
    <source>
        <strain evidence="1 2">SJW1-29</strain>
    </source>
</reference>
<dbReference type="RefSeq" id="WP_152765317.1">
    <property type="nucleotide sequence ID" value="NZ_WHLY01000002.1"/>
</dbReference>